<dbReference type="Gene3D" id="3.30.565.10">
    <property type="entry name" value="Histidine kinase-like ATPase, C-terminal domain"/>
    <property type="match status" value="1"/>
</dbReference>
<dbReference type="Proteomes" id="UP001529380">
    <property type="component" value="Unassembled WGS sequence"/>
</dbReference>
<keyword evidence="1" id="KW-0547">Nucleotide-binding</keyword>
<protein>
    <submittedName>
        <fullName evidence="1">ATP-binding protein</fullName>
    </submittedName>
</protein>
<dbReference type="InterPro" id="IPR036890">
    <property type="entry name" value="HATPase_C_sf"/>
</dbReference>
<keyword evidence="1" id="KW-0067">ATP-binding</keyword>
<gene>
    <name evidence="1" type="ORF">QUW08_05015</name>
</gene>
<sequence length="221" mass="22920">MRFASDPLELAALLRRQAALRLGPDAPAGAAGLRAGYLLLRRARALELEAAFSLPAISCLELNGWCGALLEAAAEVCPLPPASVRFCGWGEPLPVAGRSGLLEALVLQLVCNSLLYTGPRPNLELRLRAAGGCAYLIYTDSGPGLASGARPGFGFGAARAFARQAGGSFAVRAGGPGFVCGALLPLSPALPLLAPPRPSELLADRFSPVYIHLAPRCILPE</sequence>
<evidence type="ECO:0000313" key="1">
    <source>
        <dbReference type="EMBL" id="MDM8200656.1"/>
    </source>
</evidence>
<reference evidence="1 2" key="1">
    <citation type="submission" date="2023-06" db="EMBL/GenBank/DDBJ databases">
        <title>Identification and characterization of horizontal gene transfer across gut microbiota members of farm animals based on homology search.</title>
        <authorList>
            <person name="Schwarzerova J."/>
            <person name="Nykrynova M."/>
            <person name="Jureckova K."/>
            <person name="Cejkova D."/>
            <person name="Rychlik I."/>
        </authorList>
    </citation>
    <scope>NUCLEOTIDE SEQUENCE [LARGE SCALE GENOMIC DNA]</scope>
    <source>
        <strain evidence="1 2">ET340</strain>
    </source>
</reference>
<keyword evidence="2" id="KW-1185">Reference proteome</keyword>
<accession>A0ABT7UP39</accession>
<dbReference type="SUPFAM" id="SSF55874">
    <property type="entry name" value="ATPase domain of HSP90 chaperone/DNA topoisomerase II/histidine kinase"/>
    <property type="match status" value="1"/>
</dbReference>
<dbReference type="GO" id="GO:0005524">
    <property type="term" value="F:ATP binding"/>
    <property type="evidence" value="ECO:0007669"/>
    <property type="project" value="UniProtKB-KW"/>
</dbReference>
<dbReference type="RefSeq" id="WP_289599382.1">
    <property type="nucleotide sequence ID" value="NZ_JAUDCL010000006.1"/>
</dbReference>
<comment type="caution">
    <text evidence="1">The sequence shown here is derived from an EMBL/GenBank/DDBJ whole genome shotgun (WGS) entry which is preliminary data.</text>
</comment>
<dbReference type="EMBL" id="JAUDCL010000006">
    <property type="protein sequence ID" value="MDM8200656.1"/>
    <property type="molecule type" value="Genomic_DNA"/>
</dbReference>
<name>A0ABT7UP39_9FIRM</name>
<proteinExistence type="predicted"/>
<evidence type="ECO:0000313" key="2">
    <source>
        <dbReference type="Proteomes" id="UP001529380"/>
    </source>
</evidence>
<organism evidence="1 2">
    <name type="scientific">Allofournierella massiliensis</name>
    <dbReference type="NCBI Taxonomy" id="1650663"/>
    <lineage>
        <taxon>Bacteria</taxon>
        <taxon>Bacillati</taxon>
        <taxon>Bacillota</taxon>
        <taxon>Clostridia</taxon>
        <taxon>Eubacteriales</taxon>
        <taxon>Oscillospiraceae</taxon>
        <taxon>Allofournierella</taxon>
    </lineage>
</organism>